<organism evidence="9 10">
    <name type="scientific">Agrococcus versicolor</name>
    <dbReference type="NCBI Taxonomy" id="501482"/>
    <lineage>
        <taxon>Bacteria</taxon>
        <taxon>Bacillati</taxon>
        <taxon>Actinomycetota</taxon>
        <taxon>Actinomycetes</taxon>
        <taxon>Micrococcales</taxon>
        <taxon>Microbacteriaceae</taxon>
        <taxon>Agrococcus</taxon>
    </lineage>
</organism>
<feature type="domain" description="Gram-positive cocci surface proteins LPxTG" evidence="8">
    <location>
        <begin position="388"/>
        <end position="424"/>
    </location>
</feature>
<dbReference type="EMBL" id="BAAAQT010000006">
    <property type="protein sequence ID" value="GAA2173851.1"/>
    <property type="molecule type" value="Genomic_DNA"/>
</dbReference>
<sequence length="429" mass="43983">MYSVLNHSLSHRPRALALAAMMLLTALLGALLVTMSAQPAQAHTPAAQASCGTLAVSATSYSGSAANHVTVVIDGETVVDEDFGQAFERTLTWSQSFDHDWSVTIDQGDGDQFDFEQSGTQVACQPAPPTTVTAVPTFQDVCGPEYQLTVPADGEGYRFSTDTSDLVGGSGEIVVTGTLQRGYVWDDGTTGVRTFRFDATSEPCTTTVDIPAAASGQDVCGPDYGVTAPQDTDAYVTTIDRSGVVDGAGTVVVTTTLNAGYVWSDGTTEPRTWSVTVTNEPCDTPVAGIASAGIVVTPPTCDAPGTATTGETERASWTVTDVPAAGGTATFVATAEEGAAFEAGLPGVSADLVTRTFTVDVPAADAGLCSIAPPPVQPPTQVTPPVTPPQSSAPTLPRTGFDVSSILVLGALLAMAGTALVVRRVRADA</sequence>
<comment type="caution">
    <text evidence="9">The sequence shown here is derived from an EMBL/GenBank/DDBJ whole genome shotgun (WGS) entry which is preliminary data.</text>
</comment>
<dbReference type="Proteomes" id="UP001501599">
    <property type="component" value="Unassembled WGS sequence"/>
</dbReference>
<dbReference type="InterPro" id="IPR019931">
    <property type="entry name" value="LPXTG_anchor"/>
</dbReference>
<name>A0ABP5MLJ9_9MICO</name>
<evidence type="ECO:0000256" key="2">
    <source>
        <dbReference type="ARBA" id="ARBA00022525"/>
    </source>
</evidence>
<feature type="region of interest" description="Disordered" evidence="5">
    <location>
        <begin position="377"/>
        <end position="397"/>
    </location>
</feature>
<evidence type="ECO:0000256" key="5">
    <source>
        <dbReference type="SAM" id="MobiDB-lite"/>
    </source>
</evidence>
<evidence type="ECO:0000256" key="1">
    <source>
        <dbReference type="ARBA" id="ARBA00022512"/>
    </source>
</evidence>
<dbReference type="Pfam" id="PF00746">
    <property type="entry name" value="Gram_pos_anchor"/>
    <property type="match status" value="1"/>
</dbReference>
<keyword evidence="3 7" id="KW-0732">Signal</keyword>
<keyword evidence="4" id="KW-0572">Peptidoglycan-anchor</keyword>
<evidence type="ECO:0000259" key="8">
    <source>
        <dbReference type="Pfam" id="PF00746"/>
    </source>
</evidence>
<keyword evidence="2" id="KW-0964">Secreted</keyword>
<feature type="compositionally biased region" description="Pro residues" evidence="5">
    <location>
        <begin position="377"/>
        <end position="388"/>
    </location>
</feature>
<keyword evidence="6" id="KW-0812">Transmembrane</keyword>
<feature type="signal peptide" evidence="7">
    <location>
        <begin position="1"/>
        <end position="42"/>
    </location>
</feature>
<feature type="chain" id="PRO_5046302406" description="Gram-positive cocci surface proteins LPxTG domain-containing protein" evidence="7">
    <location>
        <begin position="43"/>
        <end position="429"/>
    </location>
</feature>
<evidence type="ECO:0000313" key="10">
    <source>
        <dbReference type="Proteomes" id="UP001501599"/>
    </source>
</evidence>
<keyword evidence="1" id="KW-0134">Cell wall</keyword>
<accession>A0ABP5MLJ9</accession>
<keyword evidence="6" id="KW-0472">Membrane</keyword>
<protein>
    <recommendedName>
        <fullName evidence="8">Gram-positive cocci surface proteins LPxTG domain-containing protein</fullName>
    </recommendedName>
</protein>
<dbReference type="NCBIfam" id="TIGR01167">
    <property type="entry name" value="LPXTG_anchor"/>
    <property type="match status" value="1"/>
</dbReference>
<keyword evidence="6" id="KW-1133">Transmembrane helix</keyword>
<evidence type="ECO:0000256" key="6">
    <source>
        <dbReference type="SAM" id="Phobius"/>
    </source>
</evidence>
<reference evidence="10" key="1">
    <citation type="journal article" date="2019" name="Int. J. Syst. Evol. Microbiol.">
        <title>The Global Catalogue of Microorganisms (GCM) 10K type strain sequencing project: providing services to taxonomists for standard genome sequencing and annotation.</title>
        <authorList>
            <consortium name="The Broad Institute Genomics Platform"/>
            <consortium name="The Broad Institute Genome Sequencing Center for Infectious Disease"/>
            <person name="Wu L."/>
            <person name="Ma J."/>
        </authorList>
    </citation>
    <scope>NUCLEOTIDE SEQUENCE [LARGE SCALE GENOMIC DNA]</scope>
    <source>
        <strain evidence="10">JCM 16026</strain>
    </source>
</reference>
<evidence type="ECO:0000313" key="9">
    <source>
        <dbReference type="EMBL" id="GAA2173851.1"/>
    </source>
</evidence>
<feature type="transmembrane region" description="Helical" evidence="6">
    <location>
        <begin position="403"/>
        <end position="422"/>
    </location>
</feature>
<evidence type="ECO:0000256" key="3">
    <source>
        <dbReference type="ARBA" id="ARBA00022729"/>
    </source>
</evidence>
<gene>
    <name evidence="9" type="ORF">GCM10009846_17470</name>
</gene>
<proteinExistence type="predicted"/>
<keyword evidence="10" id="KW-1185">Reference proteome</keyword>
<evidence type="ECO:0000256" key="7">
    <source>
        <dbReference type="SAM" id="SignalP"/>
    </source>
</evidence>
<evidence type="ECO:0000256" key="4">
    <source>
        <dbReference type="ARBA" id="ARBA00023088"/>
    </source>
</evidence>